<proteinExistence type="predicted"/>
<feature type="region of interest" description="Disordered" evidence="1">
    <location>
        <begin position="37"/>
        <end position="70"/>
    </location>
</feature>
<gene>
    <name evidence="2" type="ORF">ElyMa_000400000</name>
</gene>
<reference evidence="2 3" key="1">
    <citation type="journal article" date="2021" name="Elife">
        <title>Chloroplast acquisition without the gene transfer in kleptoplastic sea slugs, Plakobranchus ocellatus.</title>
        <authorList>
            <person name="Maeda T."/>
            <person name="Takahashi S."/>
            <person name="Yoshida T."/>
            <person name="Shimamura S."/>
            <person name="Takaki Y."/>
            <person name="Nagai Y."/>
            <person name="Toyoda A."/>
            <person name="Suzuki Y."/>
            <person name="Arimoto A."/>
            <person name="Ishii H."/>
            <person name="Satoh N."/>
            <person name="Nishiyama T."/>
            <person name="Hasebe M."/>
            <person name="Maruyama T."/>
            <person name="Minagawa J."/>
            <person name="Obokata J."/>
            <person name="Shigenobu S."/>
        </authorList>
    </citation>
    <scope>NUCLEOTIDE SEQUENCE [LARGE SCALE GENOMIC DNA]</scope>
</reference>
<organism evidence="2 3">
    <name type="scientific">Elysia marginata</name>
    <dbReference type="NCBI Taxonomy" id="1093978"/>
    <lineage>
        <taxon>Eukaryota</taxon>
        <taxon>Metazoa</taxon>
        <taxon>Spiralia</taxon>
        <taxon>Lophotrochozoa</taxon>
        <taxon>Mollusca</taxon>
        <taxon>Gastropoda</taxon>
        <taxon>Heterobranchia</taxon>
        <taxon>Euthyneura</taxon>
        <taxon>Panpulmonata</taxon>
        <taxon>Sacoglossa</taxon>
        <taxon>Placobranchoidea</taxon>
        <taxon>Plakobranchidae</taxon>
        <taxon>Elysia</taxon>
    </lineage>
</organism>
<evidence type="ECO:0000313" key="3">
    <source>
        <dbReference type="Proteomes" id="UP000762676"/>
    </source>
</evidence>
<evidence type="ECO:0000313" key="2">
    <source>
        <dbReference type="EMBL" id="GFR73246.1"/>
    </source>
</evidence>
<sequence>MIGNRRLWEKRQPLRRAALSLVRCPWSEARQLIRVGATSAKTGEGSGGRIPREGPGLFRRSRLDKPAVKR</sequence>
<dbReference type="Proteomes" id="UP000762676">
    <property type="component" value="Unassembled WGS sequence"/>
</dbReference>
<protein>
    <submittedName>
        <fullName evidence="2">Uncharacterized protein</fullName>
    </submittedName>
</protein>
<accession>A0AAV4FJQ3</accession>
<keyword evidence="3" id="KW-1185">Reference proteome</keyword>
<dbReference type="EMBL" id="BMAT01000795">
    <property type="protein sequence ID" value="GFR73246.1"/>
    <property type="molecule type" value="Genomic_DNA"/>
</dbReference>
<dbReference type="AlphaFoldDB" id="A0AAV4FJQ3"/>
<name>A0AAV4FJQ3_9GAST</name>
<feature type="compositionally biased region" description="Basic and acidic residues" evidence="1">
    <location>
        <begin position="61"/>
        <end position="70"/>
    </location>
</feature>
<evidence type="ECO:0000256" key="1">
    <source>
        <dbReference type="SAM" id="MobiDB-lite"/>
    </source>
</evidence>
<comment type="caution">
    <text evidence="2">The sequence shown here is derived from an EMBL/GenBank/DDBJ whole genome shotgun (WGS) entry which is preliminary data.</text>
</comment>